<dbReference type="Pfam" id="PF05954">
    <property type="entry name" value="Phage_GPD"/>
    <property type="match status" value="1"/>
</dbReference>
<dbReference type="NCBIfam" id="TIGR03361">
    <property type="entry name" value="VI_Rhs_Vgr"/>
    <property type="match status" value="1"/>
</dbReference>
<proteinExistence type="predicted"/>
<name>A0ABW9EDW2_9BURK</name>
<dbReference type="Gene3D" id="3.55.50.10">
    <property type="entry name" value="Baseplate protein-like domains"/>
    <property type="match status" value="1"/>
</dbReference>
<protein>
    <submittedName>
        <fullName evidence="3">Type VI secretion system tip protein VgrG</fullName>
    </submittedName>
</protein>
<accession>A0ABW9EDW2</accession>
<evidence type="ECO:0000313" key="3">
    <source>
        <dbReference type="EMBL" id="MFM0717318.1"/>
    </source>
</evidence>
<dbReference type="Pfam" id="PF13296">
    <property type="entry name" value="T6SS_Vgr"/>
    <property type="match status" value="1"/>
</dbReference>
<feature type="domain" description="Putative type VI secretion system Rhs element associated Vgr" evidence="2">
    <location>
        <begin position="482"/>
        <end position="581"/>
    </location>
</feature>
<dbReference type="InterPro" id="IPR037026">
    <property type="entry name" value="Vgr_OB-fold_dom_sf"/>
</dbReference>
<gene>
    <name evidence="3" type="primary">vgrG</name>
    <name evidence="3" type="ORF">PQQ73_13350</name>
</gene>
<dbReference type="InterPro" id="IPR028244">
    <property type="entry name" value="T6SS_Rhs_Vgr_dom"/>
</dbReference>
<sequence length="773" mass="85731">MADLSESVKELANSLKALTGRQSYFLEVTGPGNGRELSVVSFTAVERMGEPYRVTIELTHPESLARGDYLGRDATFTIDASDGSEPRVFAGCITRFSKTKTTKDFSSYRMVVEAHIARLRLTRTSRIYQQQSAPQIIEAILRRHAFTGNQFVFRLRRQYPQHPFRFQYQVSDLAYIQILMQKEGIYSYFVQGKHGDVIVFADDVDHYVYTPELKVPYREKAGLESGIESVFALEMHAETVPQAVLVADYNPDQAWERFRADANVAKKDTTTYGQSYVYGTHHLDQDGAQWEAQLRHEAAIAWQVIYEGGSNVLDLRPARVLRMDEDLPDAPNGQVIIEVTHNGARDQAYRNSYKAMPADRRFRLKLEEDTWPKITGTLSARVTSPGSYEYAYLTRQGYYTVRFDLDFDEWNPGGESVPLRLAKPFAGRLQTGFHFPALDGDEAVLEFRDGNPDKPYISQFHHHSQAVDLITNQDRWLSRNVIRTQSNNKLRMEDWKGYESIKLSTEHSGKSQLNLGYLVDSGKQRRGEGFELRTSGWGAIRGGRGLFISADDQPKAGGQQLDMQAALTELQSALSRVTALVNATTQAKAVPADKATQSSLMDALDQLRGAGLIASAPAGIALVTPRSIQQAASENVMLSAGRHIDLSAVKRLTMAAGDLISMCAHKLGIKLFAAKGKVEIQAQNDALDLFAEQQLRVASASEDVQVAGKTKVVMASGGACVKIENGGVEIICPGDFRIKAASFSFEGPASLNSSLPALPKSELEISNFYPVSR</sequence>
<dbReference type="NCBIfam" id="TIGR01646">
    <property type="entry name" value="vgr_GE"/>
    <property type="match status" value="1"/>
</dbReference>
<keyword evidence="4" id="KW-1185">Reference proteome</keyword>
<evidence type="ECO:0000313" key="4">
    <source>
        <dbReference type="Proteomes" id="UP001629392"/>
    </source>
</evidence>
<dbReference type="RefSeq" id="WP_408153257.1">
    <property type="nucleotide sequence ID" value="NZ_JAQQCL010000008.1"/>
</dbReference>
<dbReference type="Gene3D" id="4.10.220.110">
    <property type="match status" value="1"/>
</dbReference>
<dbReference type="Gene3D" id="2.40.50.230">
    <property type="entry name" value="Gp5 N-terminal domain"/>
    <property type="match status" value="1"/>
</dbReference>
<dbReference type="InterPro" id="IPR017847">
    <property type="entry name" value="T6SS_RhsGE_Vgr_subset"/>
</dbReference>
<reference evidence="3 4" key="1">
    <citation type="journal article" date="2024" name="Chem. Sci.">
        <title>Discovery of megapolipeptins by genome mining of a Burkholderiales bacteria collection.</title>
        <authorList>
            <person name="Paulo B.S."/>
            <person name="Recchia M.J.J."/>
            <person name="Lee S."/>
            <person name="Fergusson C.H."/>
            <person name="Romanowski S.B."/>
            <person name="Hernandez A."/>
            <person name="Krull N."/>
            <person name="Liu D.Y."/>
            <person name="Cavanagh H."/>
            <person name="Bos A."/>
            <person name="Gray C.A."/>
            <person name="Murphy B.T."/>
            <person name="Linington R.G."/>
            <person name="Eustaquio A.S."/>
        </authorList>
    </citation>
    <scope>NUCLEOTIDE SEQUENCE [LARGE SCALE GENOMIC DNA]</scope>
    <source>
        <strain evidence="3 4">RL17-350-BIC-E</strain>
    </source>
</reference>
<comment type="caution">
    <text evidence="3">The sequence shown here is derived from an EMBL/GenBank/DDBJ whole genome shotgun (WGS) entry which is preliminary data.</text>
</comment>
<dbReference type="SUPFAM" id="SSF69255">
    <property type="entry name" value="gp5 N-terminal domain-like"/>
    <property type="match status" value="1"/>
</dbReference>
<evidence type="ECO:0000259" key="2">
    <source>
        <dbReference type="Pfam" id="PF13296"/>
    </source>
</evidence>
<dbReference type="InterPro" id="IPR018769">
    <property type="entry name" value="VgrG2_DUF2345"/>
</dbReference>
<dbReference type="Gene3D" id="2.30.110.50">
    <property type="match status" value="1"/>
</dbReference>
<organism evidence="3 4">
    <name type="scientific">Paraburkholderia strydomiana</name>
    <dbReference type="NCBI Taxonomy" id="1245417"/>
    <lineage>
        <taxon>Bacteria</taxon>
        <taxon>Pseudomonadati</taxon>
        <taxon>Pseudomonadota</taxon>
        <taxon>Betaproteobacteria</taxon>
        <taxon>Burkholderiales</taxon>
        <taxon>Burkholderiaceae</taxon>
        <taxon>Paraburkholderia</taxon>
    </lineage>
</organism>
<dbReference type="EMBL" id="JAQQCL010000008">
    <property type="protein sequence ID" value="MFM0717318.1"/>
    <property type="molecule type" value="Genomic_DNA"/>
</dbReference>
<feature type="domain" description="DUF2345" evidence="1">
    <location>
        <begin position="604"/>
        <end position="749"/>
    </location>
</feature>
<dbReference type="SUPFAM" id="SSF69279">
    <property type="entry name" value="Phage tail proteins"/>
    <property type="match status" value="2"/>
</dbReference>
<dbReference type="Pfam" id="PF10106">
    <property type="entry name" value="DUF2345"/>
    <property type="match status" value="1"/>
</dbReference>
<dbReference type="Proteomes" id="UP001629392">
    <property type="component" value="Unassembled WGS sequence"/>
</dbReference>
<evidence type="ECO:0000259" key="1">
    <source>
        <dbReference type="Pfam" id="PF10106"/>
    </source>
</evidence>
<dbReference type="InterPro" id="IPR006533">
    <property type="entry name" value="T6SS_Vgr_RhsGE"/>
</dbReference>